<dbReference type="GO" id="GO:0046872">
    <property type="term" value="F:metal ion binding"/>
    <property type="evidence" value="ECO:0007669"/>
    <property type="project" value="UniProtKB-KW"/>
</dbReference>
<sequence length="286" mass="30741">MRFLTFEDNGQPVPAIVRGDSAVDLRALDPDLPRDWATLLARDNLERLATLAEAAPDHALRPLAGLRYLPPIPAPPKTLCVGLNYRAHAAETGMDLPRYPIFFTRFPTSFVGHQRAMVCPSVSEKYDYEGELVAVIGRGGRSIPRERALDHVVGYSIFNDGSVRDFQKRAKQWTLGKNFDASGAFGPHVVTADELPEGASGLGVETRLNGEVMQSGRTDDLIFTVADLVAAAGEAMTLEPGSILVTGTPPGVGMARDPYVWMKAGDTVSITIEGIGTLTNPVVAEG</sequence>
<gene>
    <name evidence="4" type="ORF">SAMN05216241_11341</name>
</gene>
<dbReference type="GO" id="GO:0019752">
    <property type="term" value="P:carboxylic acid metabolic process"/>
    <property type="evidence" value="ECO:0007669"/>
    <property type="project" value="UniProtKB-ARBA"/>
</dbReference>
<dbReference type="EMBL" id="FNCE01000013">
    <property type="protein sequence ID" value="SDG44987.1"/>
    <property type="molecule type" value="Genomic_DNA"/>
</dbReference>
<dbReference type="STRING" id="1082479.SAMN05216241_11341"/>
<reference evidence="4 5" key="1">
    <citation type="submission" date="2016-10" db="EMBL/GenBank/DDBJ databases">
        <authorList>
            <person name="de Groot N.N."/>
        </authorList>
    </citation>
    <scope>NUCLEOTIDE SEQUENCE [LARGE SCALE GENOMIC DNA]</scope>
    <source>
        <strain evidence="4 5">DSM 25584</strain>
    </source>
</reference>
<dbReference type="OrthoDB" id="9780293at2"/>
<evidence type="ECO:0000313" key="5">
    <source>
        <dbReference type="Proteomes" id="UP000199415"/>
    </source>
</evidence>
<keyword evidence="2" id="KW-0479">Metal-binding</keyword>
<dbReference type="PANTHER" id="PTHR42796">
    <property type="entry name" value="FUMARYLACETOACETATE HYDROLASE DOMAIN-CONTAINING PROTEIN 2A-RELATED"/>
    <property type="match status" value="1"/>
</dbReference>
<organism evidence="4 5">
    <name type="scientific">Limimonas halophila</name>
    <dbReference type="NCBI Taxonomy" id="1082479"/>
    <lineage>
        <taxon>Bacteria</taxon>
        <taxon>Pseudomonadati</taxon>
        <taxon>Pseudomonadota</taxon>
        <taxon>Alphaproteobacteria</taxon>
        <taxon>Rhodospirillales</taxon>
        <taxon>Rhodovibrionaceae</taxon>
        <taxon>Limimonas</taxon>
    </lineage>
</organism>
<evidence type="ECO:0000259" key="3">
    <source>
        <dbReference type="Pfam" id="PF01557"/>
    </source>
</evidence>
<dbReference type="GO" id="GO:0016853">
    <property type="term" value="F:isomerase activity"/>
    <property type="evidence" value="ECO:0007669"/>
    <property type="project" value="UniProtKB-ARBA"/>
</dbReference>
<dbReference type="PANTHER" id="PTHR42796:SF4">
    <property type="entry name" value="FUMARYLACETOACETATE HYDROLASE DOMAIN-CONTAINING PROTEIN 2A"/>
    <property type="match status" value="1"/>
</dbReference>
<evidence type="ECO:0000256" key="1">
    <source>
        <dbReference type="ARBA" id="ARBA00010211"/>
    </source>
</evidence>
<dbReference type="AlphaFoldDB" id="A0A1G7UBZ9"/>
<accession>A0A1G7UBZ9</accession>
<name>A0A1G7UBZ9_9PROT</name>
<dbReference type="RefSeq" id="WP_090021692.1">
    <property type="nucleotide sequence ID" value="NZ_FNCE01000013.1"/>
</dbReference>
<comment type="similarity">
    <text evidence="1">Belongs to the FAH family.</text>
</comment>
<dbReference type="SUPFAM" id="SSF56529">
    <property type="entry name" value="FAH"/>
    <property type="match status" value="1"/>
</dbReference>
<proteinExistence type="inferred from homology"/>
<protein>
    <submittedName>
        <fullName evidence="4">2-keto-4-pentenoate hydratase/2-oxohepta-3-ene-1,7-dioic acid hydratase (Catechol pathway)</fullName>
    </submittedName>
</protein>
<dbReference type="InterPro" id="IPR036663">
    <property type="entry name" value="Fumarylacetoacetase_C_sf"/>
</dbReference>
<dbReference type="Gene3D" id="3.90.850.10">
    <property type="entry name" value="Fumarylacetoacetase-like, C-terminal domain"/>
    <property type="match status" value="1"/>
</dbReference>
<feature type="domain" description="Fumarylacetoacetase-like C-terminal" evidence="3">
    <location>
        <begin position="78"/>
        <end position="283"/>
    </location>
</feature>
<evidence type="ECO:0000256" key="2">
    <source>
        <dbReference type="ARBA" id="ARBA00022723"/>
    </source>
</evidence>
<keyword evidence="5" id="KW-1185">Reference proteome</keyword>
<dbReference type="InterPro" id="IPR051121">
    <property type="entry name" value="FAH"/>
</dbReference>
<dbReference type="FunFam" id="3.90.850.10:FF:000002">
    <property type="entry name" value="2-hydroxyhepta-2,4-diene-1,7-dioate isomerase"/>
    <property type="match status" value="1"/>
</dbReference>
<dbReference type="Pfam" id="PF01557">
    <property type="entry name" value="FAA_hydrolase"/>
    <property type="match status" value="1"/>
</dbReference>
<evidence type="ECO:0000313" key="4">
    <source>
        <dbReference type="EMBL" id="SDG44987.1"/>
    </source>
</evidence>
<dbReference type="InterPro" id="IPR011234">
    <property type="entry name" value="Fumarylacetoacetase-like_C"/>
</dbReference>
<dbReference type="Proteomes" id="UP000199415">
    <property type="component" value="Unassembled WGS sequence"/>
</dbReference>